<dbReference type="InterPro" id="IPR029033">
    <property type="entry name" value="His_PPase_superfam"/>
</dbReference>
<evidence type="ECO:0000256" key="4">
    <source>
        <dbReference type="PIRSR" id="PIRSR613078-2"/>
    </source>
</evidence>
<accession>A0A939KH79</accession>
<dbReference type="Pfam" id="PF00300">
    <property type="entry name" value="His_Phos_1"/>
    <property type="match status" value="1"/>
</dbReference>
<dbReference type="GO" id="GO:0016791">
    <property type="term" value="F:phosphatase activity"/>
    <property type="evidence" value="ECO:0007669"/>
    <property type="project" value="TreeGrafter"/>
</dbReference>
<evidence type="ECO:0000256" key="1">
    <source>
        <dbReference type="ARBA" id="ARBA00023152"/>
    </source>
</evidence>
<gene>
    <name evidence="5" type="ORF">J3A84_14825</name>
</gene>
<comment type="caution">
    <text evidence="5">The sequence shown here is derived from an EMBL/GenBank/DDBJ whole genome shotgun (WGS) entry which is preliminary data.</text>
</comment>
<keyword evidence="1" id="KW-0324">Glycolysis</keyword>
<dbReference type="GO" id="GO:0005737">
    <property type="term" value="C:cytoplasm"/>
    <property type="evidence" value="ECO:0007669"/>
    <property type="project" value="TreeGrafter"/>
</dbReference>
<feature type="binding site" evidence="4">
    <location>
        <position position="58"/>
    </location>
    <ligand>
        <name>substrate</name>
    </ligand>
</feature>
<evidence type="ECO:0000313" key="5">
    <source>
        <dbReference type="EMBL" id="MBO1266307.1"/>
    </source>
</evidence>
<dbReference type="EMBL" id="JAFNJU010000017">
    <property type="protein sequence ID" value="MBO1266307.1"/>
    <property type="molecule type" value="Genomic_DNA"/>
</dbReference>
<dbReference type="RefSeq" id="WP_207600832.1">
    <property type="nucleotide sequence ID" value="NZ_JAFNJU010000017.1"/>
</dbReference>
<feature type="active site" description="Tele-phosphohistidine intermediate" evidence="3">
    <location>
        <position position="9"/>
    </location>
</feature>
<dbReference type="PROSITE" id="PS00175">
    <property type="entry name" value="PG_MUTASE"/>
    <property type="match status" value="1"/>
</dbReference>
<dbReference type="Proteomes" id="UP000664218">
    <property type="component" value="Unassembled WGS sequence"/>
</dbReference>
<reference evidence="5" key="1">
    <citation type="submission" date="2021-03" db="EMBL/GenBank/DDBJ databases">
        <title>Proteiniclasticum marinus sp. nov., isolated from tidal flat sediment.</title>
        <authorList>
            <person name="Namirimu T."/>
            <person name="Yang J.-A."/>
            <person name="Yang S.-H."/>
            <person name="Kim Y.-J."/>
            <person name="Kwon K.K."/>
        </authorList>
    </citation>
    <scope>NUCLEOTIDE SEQUENCE</scope>
    <source>
        <strain evidence="5">SCR006</strain>
    </source>
</reference>
<dbReference type="SUPFAM" id="SSF53254">
    <property type="entry name" value="Phosphoglycerate mutase-like"/>
    <property type="match status" value="1"/>
</dbReference>
<name>A0A939KH79_9CLOT</name>
<evidence type="ECO:0000256" key="2">
    <source>
        <dbReference type="ARBA" id="ARBA00023235"/>
    </source>
</evidence>
<dbReference type="SMART" id="SM00855">
    <property type="entry name" value="PGAM"/>
    <property type="match status" value="1"/>
</dbReference>
<dbReference type="Gene3D" id="3.40.50.1240">
    <property type="entry name" value="Phosphoglycerate mutase-like"/>
    <property type="match status" value="1"/>
</dbReference>
<evidence type="ECO:0000313" key="6">
    <source>
        <dbReference type="Proteomes" id="UP000664218"/>
    </source>
</evidence>
<dbReference type="PANTHER" id="PTHR48100">
    <property type="entry name" value="BROAD-SPECIFICITY PHOSPHATASE YOR283W-RELATED"/>
    <property type="match status" value="1"/>
</dbReference>
<dbReference type="AlphaFoldDB" id="A0A939KH79"/>
<keyword evidence="2" id="KW-0413">Isomerase</keyword>
<evidence type="ECO:0000256" key="3">
    <source>
        <dbReference type="PIRSR" id="PIRSR613078-1"/>
    </source>
</evidence>
<organism evidence="5 6">
    <name type="scientific">Proteiniclasticum aestuarii</name>
    <dbReference type="NCBI Taxonomy" id="2817862"/>
    <lineage>
        <taxon>Bacteria</taxon>
        <taxon>Bacillati</taxon>
        <taxon>Bacillota</taxon>
        <taxon>Clostridia</taxon>
        <taxon>Eubacteriales</taxon>
        <taxon>Clostridiaceae</taxon>
        <taxon>Proteiniclasticum</taxon>
    </lineage>
</organism>
<feature type="active site" description="Proton donor/acceptor" evidence="3">
    <location>
        <position position="82"/>
    </location>
</feature>
<dbReference type="PANTHER" id="PTHR48100:SF1">
    <property type="entry name" value="HISTIDINE PHOSPHATASE FAMILY PROTEIN-RELATED"/>
    <property type="match status" value="1"/>
</dbReference>
<dbReference type="InterPro" id="IPR050275">
    <property type="entry name" value="PGM_Phosphatase"/>
</dbReference>
<dbReference type="InterPro" id="IPR013078">
    <property type="entry name" value="His_Pase_superF_clade-1"/>
</dbReference>
<dbReference type="InterPro" id="IPR001345">
    <property type="entry name" value="PG/BPGM_mutase_AS"/>
</dbReference>
<dbReference type="CDD" id="cd07067">
    <property type="entry name" value="HP_PGM_like"/>
    <property type="match status" value="1"/>
</dbReference>
<keyword evidence="6" id="KW-1185">Reference proteome</keyword>
<sequence length="209" mass="24408">MLNLYITRHGETKWNTEGRLQGWLNSPLTEKGIRQGQQLHQAVKMYDIQKIYSSPSERALKTAISAKGKMDVEIELMDELKEMNMGQWEGKTLDQIKEREPENFENYWLRPHLFVKNTGENFDEMLARTRKALDRIVKENPAGNVLIVTHGVTLKALMSHFSSEGFIKFWTKPVVEQASISMVRVEDLYKGEILLYGDTRHFEEMEMRE</sequence>
<proteinExistence type="predicted"/>
<feature type="binding site" evidence="4">
    <location>
        <begin position="8"/>
        <end position="15"/>
    </location>
    <ligand>
        <name>substrate</name>
    </ligand>
</feature>
<protein>
    <submittedName>
        <fullName evidence="5">Histidine phosphatase family protein</fullName>
    </submittedName>
</protein>